<keyword evidence="2" id="KW-0238">DNA-binding</keyword>
<reference evidence="8" key="2">
    <citation type="submission" date="2019-07" db="EMBL/GenBank/DDBJ databases">
        <authorList>
            <person name="Seetharam A."/>
            <person name="Woodhouse M."/>
            <person name="Cannon E."/>
        </authorList>
    </citation>
    <scope>NUCLEOTIDE SEQUENCE [LARGE SCALE GENOMIC DNA]</scope>
    <source>
        <strain evidence="8">cv. B73</strain>
    </source>
</reference>
<feature type="compositionally biased region" description="Basic and acidic residues" evidence="5">
    <location>
        <begin position="198"/>
        <end position="208"/>
    </location>
</feature>
<evidence type="ECO:0000256" key="6">
    <source>
        <dbReference type="SAM" id="SignalP"/>
    </source>
</evidence>
<dbReference type="Gene3D" id="2.170.150.80">
    <property type="entry name" value="NAC domain"/>
    <property type="match status" value="1"/>
</dbReference>
<dbReference type="InterPro" id="IPR036093">
    <property type="entry name" value="NAC_dom_sf"/>
</dbReference>
<evidence type="ECO:0000256" key="1">
    <source>
        <dbReference type="ARBA" id="ARBA00023015"/>
    </source>
</evidence>
<protein>
    <recommendedName>
        <fullName evidence="7">NAC domain-containing protein</fullName>
    </recommendedName>
</protein>
<feature type="region of interest" description="Disordered" evidence="5">
    <location>
        <begin position="195"/>
        <end position="220"/>
    </location>
</feature>
<dbReference type="GO" id="GO:0006355">
    <property type="term" value="P:regulation of DNA-templated transcription"/>
    <property type="evidence" value="ECO:0000318"/>
    <property type="project" value="GO_Central"/>
</dbReference>
<keyword evidence="1" id="KW-0805">Transcription regulation</keyword>
<dbReference type="GO" id="GO:0005634">
    <property type="term" value="C:nucleus"/>
    <property type="evidence" value="ECO:0000318"/>
    <property type="project" value="GO_Central"/>
</dbReference>
<evidence type="ECO:0000256" key="5">
    <source>
        <dbReference type="SAM" id="MobiDB-lite"/>
    </source>
</evidence>
<proteinExistence type="predicted"/>
<dbReference type="SUPFAM" id="SSF101941">
    <property type="entry name" value="NAC domain"/>
    <property type="match status" value="1"/>
</dbReference>
<accession>A0A804M8T3</accession>
<evidence type="ECO:0000313" key="8">
    <source>
        <dbReference type="EnsemblPlants" id="Zm00001eb067360_P001"/>
    </source>
</evidence>
<keyword evidence="4" id="KW-0539">Nucleus</keyword>
<evidence type="ECO:0000256" key="3">
    <source>
        <dbReference type="ARBA" id="ARBA00023163"/>
    </source>
</evidence>
<dbReference type="InParanoid" id="A0A804M8T3"/>
<keyword evidence="3" id="KW-0804">Transcription</keyword>
<name>A0A804M8T3_MAIZE</name>
<evidence type="ECO:0000256" key="4">
    <source>
        <dbReference type="ARBA" id="ARBA00023242"/>
    </source>
</evidence>
<dbReference type="FunCoup" id="A0A804M8T3">
    <property type="interactions" value="3"/>
</dbReference>
<feature type="chain" id="PRO_5032282404" description="NAC domain-containing protein" evidence="6">
    <location>
        <begin position="24"/>
        <end position="343"/>
    </location>
</feature>
<dbReference type="PROSITE" id="PS51005">
    <property type="entry name" value="NAC"/>
    <property type="match status" value="1"/>
</dbReference>
<dbReference type="PANTHER" id="PTHR31079:SF7">
    <property type="entry name" value="OS05G0563000 PROTEIN"/>
    <property type="match status" value="1"/>
</dbReference>
<dbReference type="GO" id="GO:0000976">
    <property type="term" value="F:transcription cis-regulatory region binding"/>
    <property type="evidence" value="ECO:0000318"/>
    <property type="project" value="GO_Central"/>
</dbReference>
<keyword evidence="6" id="KW-0732">Signal</keyword>
<reference evidence="8" key="3">
    <citation type="submission" date="2021-05" db="UniProtKB">
        <authorList>
            <consortium name="EnsemblPlants"/>
        </authorList>
    </citation>
    <scope>IDENTIFICATION</scope>
    <source>
        <strain evidence="8">cv. B73</strain>
    </source>
</reference>
<dbReference type="Gramene" id="Zm00001eb067360_T001">
    <property type="protein sequence ID" value="Zm00001eb067360_P001"/>
    <property type="gene ID" value="Zm00001eb067360"/>
</dbReference>
<evidence type="ECO:0000313" key="9">
    <source>
        <dbReference type="Proteomes" id="UP000007305"/>
    </source>
</evidence>
<organism evidence="8 9">
    <name type="scientific">Zea mays</name>
    <name type="common">Maize</name>
    <dbReference type="NCBI Taxonomy" id="4577"/>
    <lineage>
        <taxon>Eukaryota</taxon>
        <taxon>Viridiplantae</taxon>
        <taxon>Streptophyta</taxon>
        <taxon>Embryophyta</taxon>
        <taxon>Tracheophyta</taxon>
        <taxon>Spermatophyta</taxon>
        <taxon>Magnoliopsida</taxon>
        <taxon>Liliopsida</taxon>
        <taxon>Poales</taxon>
        <taxon>Poaceae</taxon>
        <taxon>PACMAD clade</taxon>
        <taxon>Panicoideae</taxon>
        <taxon>Andropogonodae</taxon>
        <taxon>Andropogoneae</taxon>
        <taxon>Tripsacinae</taxon>
        <taxon>Zea</taxon>
    </lineage>
</organism>
<dbReference type="Pfam" id="PF02365">
    <property type="entry name" value="NAM"/>
    <property type="match status" value="1"/>
</dbReference>
<dbReference type="GO" id="GO:0003700">
    <property type="term" value="F:DNA-binding transcription factor activity"/>
    <property type="evidence" value="ECO:0007669"/>
    <property type="project" value="InterPro"/>
</dbReference>
<dbReference type="InterPro" id="IPR003441">
    <property type="entry name" value="NAC-dom"/>
</dbReference>
<reference evidence="9" key="1">
    <citation type="submission" date="2015-12" db="EMBL/GenBank/DDBJ databases">
        <title>Update maize B73 reference genome by single molecule sequencing technologies.</title>
        <authorList>
            <consortium name="Maize Genome Sequencing Project"/>
            <person name="Ware D."/>
        </authorList>
    </citation>
    <scope>NUCLEOTIDE SEQUENCE [LARGE SCALE GENOMIC DNA]</scope>
    <source>
        <strain evidence="9">cv. B73</strain>
    </source>
</reference>
<feature type="domain" description="NAC" evidence="7">
    <location>
        <begin position="129"/>
        <end position="273"/>
    </location>
</feature>
<dbReference type="PANTHER" id="PTHR31079">
    <property type="entry name" value="NAC DOMAIN-CONTAINING PROTEIN 73"/>
    <property type="match status" value="1"/>
</dbReference>
<keyword evidence="9" id="KW-1185">Reference proteome</keyword>
<evidence type="ECO:0000259" key="7">
    <source>
        <dbReference type="PROSITE" id="PS51005"/>
    </source>
</evidence>
<dbReference type="InterPro" id="IPR044799">
    <property type="entry name" value="SOG1-like"/>
</dbReference>
<dbReference type="Proteomes" id="UP000007305">
    <property type="component" value="Chromosome 2"/>
</dbReference>
<dbReference type="AlphaFoldDB" id="A0A804M8T3"/>
<feature type="signal peptide" evidence="6">
    <location>
        <begin position="1"/>
        <end position="23"/>
    </location>
</feature>
<sequence>MPLLHLFKVLATGVTLFSEVTSALQKLKDQFPVKDLSQLEEMLIIEKAEFMDLLLELYVWDRRLHQLVDCTPAENAIVANGQTAAVAEAGERMSSIASLENRCIKELEKFSEAGTASALLDDAWKDKHYNDQHNTNWTDRELLEHLEGEARPDTRKLHPLVDEFIPTIDDENDICYTHPERLPGTAYTMGTRKRRKVHNVDDGGETRWHKTGKTRPVLSNGRPHGYKKFLVLYTNYGKQRKPKKTNWVMHQYHLGSDEEERDGELVVSKVFFQTHPRQCGYTMARESAVVVPAAAAVTGSSNAFIAGHHQSGGGGSSVLREANGGADQLYSPGAMMGYDQGAW</sequence>
<evidence type="ECO:0000256" key="2">
    <source>
        <dbReference type="ARBA" id="ARBA00023125"/>
    </source>
</evidence>
<dbReference type="EnsemblPlants" id="Zm00001eb067360_T001">
    <property type="protein sequence ID" value="Zm00001eb067360_P001"/>
    <property type="gene ID" value="Zm00001eb067360"/>
</dbReference>